<reference evidence="2" key="2">
    <citation type="submission" date="2014-03" db="EMBL/GenBank/DDBJ databases">
        <authorList>
            <person name="Urmite Genomes"/>
        </authorList>
    </citation>
    <scope>NUCLEOTIDE SEQUENCE</scope>
    <source>
        <strain evidence="2">DSM 44829</strain>
    </source>
</reference>
<evidence type="ECO:0000259" key="1">
    <source>
        <dbReference type="Pfam" id="PF14355"/>
    </source>
</evidence>
<keyword evidence="3" id="KW-1185">Reference proteome</keyword>
<dbReference type="AlphaFoldDB" id="W9BKK4"/>
<protein>
    <recommendedName>
        <fullName evidence="1">Abortive infection protein-like C-terminal domain-containing protein</fullName>
    </recommendedName>
</protein>
<dbReference type="Pfam" id="PF14355">
    <property type="entry name" value="Abi_C"/>
    <property type="match status" value="1"/>
</dbReference>
<gene>
    <name evidence="2" type="ORF">BN977_02874</name>
</gene>
<sequence length="271" mass="29833">MSRPPVSADIAARFGQLYKGGIDRPTHPQLSAVFRRYGFEDVAPYDHSQAGPNKELRVRKVLEAVVRRPRHARPIIDALLVDLRALGCFTNGIIEQDVISRVAAAFATQGYELTAEGELRRLGAVDLSTGGRLALDEQLERLLRAEDDPALAIGSAKDLLEAIAKFVLDELDWPHSEKDDFSKLWYFARERLGLLPQNVAAGPAQAEIRAVLQSSWTIASKVNELRNDHGTGHGRTLPTGITPEIAQMVVREACSVGELALTTLDRQVGRR</sequence>
<feature type="domain" description="Abortive infection protein-like C-terminal" evidence="1">
    <location>
        <begin position="183"/>
        <end position="260"/>
    </location>
</feature>
<proteinExistence type="predicted"/>
<dbReference type="EMBL" id="CCBB010000001">
    <property type="protein sequence ID" value="CDO08055.1"/>
    <property type="molecule type" value="Genomic_DNA"/>
</dbReference>
<dbReference type="Proteomes" id="UP000028870">
    <property type="component" value="Unassembled WGS sequence"/>
</dbReference>
<reference evidence="2" key="1">
    <citation type="submission" date="2014-03" db="EMBL/GenBank/DDBJ databases">
        <title>Draft Genome Sequence of Mycobacterium cosmeticum DSM 44829.</title>
        <authorList>
            <person name="Croce O."/>
            <person name="Robert C."/>
            <person name="Raoult D."/>
            <person name="Drancourt M."/>
        </authorList>
    </citation>
    <scope>NUCLEOTIDE SEQUENCE [LARGE SCALE GENOMIC DNA]</scope>
    <source>
        <strain evidence="2">DSM 44829</strain>
    </source>
</reference>
<accession>W9BKK4</accession>
<comment type="caution">
    <text evidence="2">The sequence shown here is derived from an EMBL/GenBank/DDBJ whole genome shotgun (WGS) entry which is preliminary data.</text>
</comment>
<dbReference type="eggNOG" id="ENOG502Z87J">
    <property type="taxonomic scope" value="Bacteria"/>
</dbReference>
<evidence type="ECO:0000313" key="3">
    <source>
        <dbReference type="Proteomes" id="UP000028870"/>
    </source>
</evidence>
<evidence type="ECO:0000313" key="2">
    <source>
        <dbReference type="EMBL" id="CDO08055.1"/>
    </source>
</evidence>
<dbReference type="OrthoDB" id="4854325at2"/>
<dbReference type="InterPro" id="IPR026001">
    <property type="entry name" value="Abi-like_C"/>
</dbReference>
<name>W9BKK4_MYCCO</name>
<organism evidence="2 3">
    <name type="scientific">Mycolicibacterium cosmeticum</name>
    <dbReference type="NCBI Taxonomy" id="258533"/>
    <lineage>
        <taxon>Bacteria</taxon>
        <taxon>Bacillati</taxon>
        <taxon>Actinomycetota</taxon>
        <taxon>Actinomycetes</taxon>
        <taxon>Mycobacteriales</taxon>
        <taxon>Mycobacteriaceae</taxon>
        <taxon>Mycolicibacterium</taxon>
    </lineage>
</organism>